<evidence type="ECO:0000256" key="1">
    <source>
        <dbReference type="SAM" id="Phobius"/>
    </source>
</evidence>
<organism evidence="2 3">
    <name type="scientific">Perkinsus olseni</name>
    <name type="common">Perkinsus atlanticus</name>
    <dbReference type="NCBI Taxonomy" id="32597"/>
    <lineage>
        <taxon>Eukaryota</taxon>
        <taxon>Sar</taxon>
        <taxon>Alveolata</taxon>
        <taxon>Perkinsozoa</taxon>
        <taxon>Perkinsea</taxon>
        <taxon>Perkinsida</taxon>
        <taxon>Perkinsidae</taxon>
        <taxon>Perkinsus</taxon>
    </lineage>
</organism>
<name>A0A7J6QVN0_PEROL</name>
<comment type="caution">
    <text evidence="2">The sequence shown here is derived from an EMBL/GenBank/DDBJ whole genome shotgun (WGS) entry which is preliminary data.</text>
</comment>
<keyword evidence="1" id="KW-0472">Membrane</keyword>
<dbReference type="EMBL" id="JABANM010026931">
    <property type="protein sequence ID" value="KAF4712162.1"/>
    <property type="molecule type" value="Genomic_DNA"/>
</dbReference>
<evidence type="ECO:0000313" key="2">
    <source>
        <dbReference type="EMBL" id="KAF4712162.1"/>
    </source>
</evidence>
<dbReference type="Proteomes" id="UP000574390">
    <property type="component" value="Unassembled WGS sequence"/>
</dbReference>
<gene>
    <name evidence="2" type="ORF">FOZ62_027773</name>
</gene>
<sequence length="169" mass="18801">MVGVEIFILNLVAMFGHNVTVMICVSTRFTVSSSTLMNPFLSSTIAFESAVVKFRFRRNLGGEGSLNDVGREVSDFLSKSSRELTFNCPCNTVMLPDIWFTFIRRGVLMVVRCFKEELALAPLFSAAAIPQLLIPGGKGSLCSWCYDPVENALYILYWKDDACSLYVIA</sequence>
<reference evidence="2 3" key="1">
    <citation type="submission" date="2020-04" db="EMBL/GenBank/DDBJ databases">
        <title>Perkinsus olseni comparative genomics.</title>
        <authorList>
            <person name="Bogema D.R."/>
        </authorList>
    </citation>
    <scope>NUCLEOTIDE SEQUENCE [LARGE SCALE GENOMIC DNA]</scope>
    <source>
        <strain evidence="2">ATCC PRA-205</strain>
    </source>
</reference>
<keyword evidence="1" id="KW-1133">Transmembrane helix</keyword>
<protein>
    <submittedName>
        <fullName evidence="2">Uncharacterized protein</fullName>
    </submittedName>
</protein>
<feature type="transmembrane region" description="Helical" evidence="1">
    <location>
        <begin position="6"/>
        <end position="31"/>
    </location>
</feature>
<accession>A0A7J6QVN0</accession>
<proteinExistence type="predicted"/>
<keyword evidence="1" id="KW-0812">Transmembrane</keyword>
<evidence type="ECO:0000313" key="3">
    <source>
        <dbReference type="Proteomes" id="UP000574390"/>
    </source>
</evidence>
<dbReference type="AlphaFoldDB" id="A0A7J6QVN0"/>